<evidence type="ECO:0000256" key="4">
    <source>
        <dbReference type="ARBA" id="ARBA00052904"/>
    </source>
</evidence>
<dbReference type="PANTHER" id="PTHR47799">
    <property type="entry name" value="OMEGA-AMIDASE YAFV"/>
    <property type="match status" value="1"/>
</dbReference>
<dbReference type="InterPro" id="IPR003010">
    <property type="entry name" value="C-N_Hydrolase"/>
</dbReference>
<proteinExistence type="inferred from homology"/>
<evidence type="ECO:0000256" key="3">
    <source>
        <dbReference type="ARBA" id="ARBA00039118"/>
    </source>
</evidence>
<organism evidence="7 8">
    <name type="scientific">Candidatus Bacteroides avicola</name>
    <dbReference type="NCBI Taxonomy" id="2838468"/>
    <lineage>
        <taxon>Bacteria</taxon>
        <taxon>Pseudomonadati</taxon>
        <taxon>Bacteroidota</taxon>
        <taxon>Bacteroidia</taxon>
        <taxon>Bacteroidales</taxon>
        <taxon>Bacteroidaceae</taxon>
        <taxon>Bacteroides</taxon>
    </lineage>
</organism>
<dbReference type="SUPFAM" id="SSF56317">
    <property type="entry name" value="Carbon-nitrogen hydrolase"/>
    <property type="match status" value="1"/>
</dbReference>
<dbReference type="PANTHER" id="PTHR47799:SF1">
    <property type="entry name" value="OMEGA-AMIDASE YAFV"/>
    <property type="match status" value="1"/>
</dbReference>
<evidence type="ECO:0000313" key="8">
    <source>
        <dbReference type="Proteomes" id="UP000823862"/>
    </source>
</evidence>
<dbReference type="InterPro" id="IPR052737">
    <property type="entry name" value="Omega-amidase_YafV"/>
</dbReference>
<dbReference type="PROSITE" id="PS50263">
    <property type="entry name" value="CN_HYDROLASE"/>
    <property type="match status" value="1"/>
</dbReference>
<comment type="caution">
    <text evidence="7">The sequence shown here is derived from an EMBL/GenBank/DDBJ whole genome shotgun (WGS) entry which is preliminary data.</text>
</comment>
<protein>
    <recommendedName>
        <fullName evidence="5">Omega-amidase YafV</fullName>
        <ecNumber evidence="3">3.5.1.3</ecNumber>
    </recommendedName>
</protein>
<dbReference type="EC" id="3.5.1.3" evidence="3"/>
<feature type="domain" description="CN hydrolase" evidence="6">
    <location>
        <begin position="4"/>
        <end position="244"/>
    </location>
</feature>
<reference evidence="7" key="1">
    <citation type="journal article" date="2021" name="PeerJ">
        <title>Extensive microbial diversity within the chicken gut microbiome revealed by metagenomics and culture.</title>
        <authorList>
            <person name="Gilroy R."/>
            <person name="Ravi A."/>
            <person name="Getino M."/>
            <person name="Pursley I."/>
            <person name="Horton D.L."/>
            <person name="Alikhan N.F."/>
            <person name="Baker D."/>
            <person name="Gharbi K."/>
            <person name="Hall N."/>
            <person name="Watson M."/>
            <person name="Adriaenssens E.M."/>
            <person name="Foster-Nyarko E."/>
            <person name="Jarju S."/>
            <person name="Secka A."/>
            <person name="Antonio M."/>
            <person name="Oren A."/>
            <person name="Chaudhuri R.R."/>
            <person name="La Ragione R."/>
            <person name="Hildebrand F."/>
            <person name="Pallen M.J."/>
        </authorList>
    </citation>
    <scope>NUCLEOTIDE SEQUENCE</scope>
    <source>
        <strain evidence="7">ChiHjej12B11-9795</strain>
    </source>
</reference>
<dbReference type="FunFam" id="3.60.110.10:FF:000004">
    <property type="entry name" value="Carbon-nitrogen hydrolase"/>
    <property type="match status" value="1"/>
</dbReference>
<evidence type="ECO:0000256" key="1">
    <source>
        <dbReference type="ARBA" id="ARBA00010613"/>
    </source>
</evidence>
<dbReference type="EMBL" id="DWZI01000001">
    <property type="protein sequence ID" value="HJA84602.1"/>
    <property type="molecule type" value="Genomic_DNA"/>
</dbReference>
<dbReference type="Pfam" id="PF00795">
    <property type="entry name" value="CN_hydrolase"/>
    <property type="match status" value="1"/>
</dbReference>
<dbReference type="CDD" id="cd07575">
    <property type="entry name" value="Xc-1258_like"/>
    <property type="match status" value="1"/>
</dbReference>
<sequence length="267" mass="30885">MNPLRISLLQTDLVWEDKQANLRRLREKLESIRGATEIVVLPETFSTGFSMNPSTLAEPADGDTLNTLRRWSAEFHVALTGSYIACDTSTTTPSNPCYYNRAFFLTPEGETYYYDKRHLFRMGHETECYTPGRIRPVISYHGWNILLQICYDLRFPVWSRNRHNEYDLLIYVANWPASRRRVWDILLQARAIENISYVCGVNRIGKDFHGIRHDGGSAVYSPKGEPLICMPDETEELATVTLDADALLRFREKFPAWKDADDFSLEF</sequence>
<comment type="similarity">
    <text evidence="1">Belongs to the carbon-nitrogen hydrolase superfamily. NIT1/NIT2 family.</text>
</comment>
<comment type="catalytic activity">
    <reaction evidence="4">
        <text>a monoamide of a dicarboxylate + H2O = a dicarboxylate + NH4(+)</text>
        <dbReference type="Rhea" id="RHEA:11716"/>
        <dbReference type="ChEBI" id="CHEBI:15377"/>
        <dbReference type="ChEBI" id="CHEBI:28938"/>
        <dbReference type="ChEBI" id="CHEBI:28965"/>
        <dbReference type="ChEBI" id="CHEBI:77450"/>
        <dbReference type="EC" id="3.5.1.3"/>
    </reaction>
</comment>
<evidence type="ECO:0000313" key="7">
    <source>
        <dbReference type="EMBL" id="HJA84602.1"/>
    </source>
</evidence>
<dbReference type="GO" id="GO:0050152">
    <property type="term" value="F:omega-amidase activity"/>
    <property type="evidence" value="ECO:0007669"/>
    <property type="project" value="UniProtKB-EC"/>
</dbReference>
<accession>A0A9D2KTR8</accession>
<dbReference type="AlphaFoldDB" id="A0A9D2KTR8"/>
<name>A0A9D2KTR8_9BACE</name>
<dbReference type="Proteomes" id="UP000823862">
    <property type="component" value="Unassembled WGS sequence"/>
</dbReference>
<keyword evidence="2" id="KW-0378">Hydrolase</keyword>
<dbReference type="InterPro" id="IPR036526">
    <property type="entry name" value="C-N_Hydrolase_sf"/>
</dbReference>
<evidence type="ECO:0000256" key="5">
    <source>
        <dbReference type="ARBA" id="ARBA00072139"/>
    </source>
</evidence>
<evidence type="ECO:0000259" key="6">
    <source>
        <dbReference type="PROSITE" id="PS50263"/>
    </source>
</evidence>
<gene>
    <name evidence="7" type="ORF">H9950_00115</name>
</gene>
<dbReference type="GO" id="GO:0106008">
    <property type="term" value="F:2-oxoglutaramate amidase activity"/>
    <property type="evidence" value="ECO:0007669"/>
    <property type="project" value="TreeGrafter"/>
</dbReference>
<dbReference type="NCBIfam" id="NF007757">
    <property type="entry name" value="PRK10438.1"/>
    <property type="match status" value="1"/>
</dbReference>
<dbReference type="Gene3D" id="3.60.110.10">
    <property type="entry name" value="Carbon-nitrogen hydrolase"/>
    <property type="match status" value="1"/>
</dbReference>
<evidence type="ECO:0000256" key="2">
    <source>
        <dbReference type="ARBA" id="ARBA00022801"/>
    </source>
</evidence>
<reference evidence="7" key="2">
    <citation type="submission" date="2021-04" db="EMBL/GenBank/DDBJ databases">
        <authorList>
            <person name="Gilroy R."/>
        </authorList>
    </citation>
    <scope>NUCLEOTIDE SEQUENCE</scope>
    <source>
        <strain evidence="7">ChiHjej12B11-9795</strain>
    </source>
</reference>